<evidence type="ECO:0000256" key="1">
    <source>
        <dbReference type="SAM" id="MobiDB-lite"/>
    </source>
</evidence>
<feature type="region of interest" description="Disordered" evidence="1">
    <location>
        <begin position="140"/>
        <end position="167"/>
    </location>
</feature>
<dbReference type="AlphaFoldDB" id="A0A2Z7AR37"/>
<organism evidence="2 3">
    <name type="scientific">Dorcoceras hygrometricum</name>
    <dbReference type="NCBI Taxonomy" id="472368"/>
    <lineage>
        <taxon>Eukaryota</taxon>
        <taxon>Viridiplantae</taxon>
        <taxon>Streptophyta</taxon>
        <taxon>Embryophyta</taxon>
        <taxon>Tracheophyta</taxon>
        <taxon>Spermatophyta</taxon>
        <taxon>Magnoliopsida</taxon>
        <taxon>eudicotyledons</taxon>
        <taxon>Gunneridae</taxon>
        <taxon>Pentapetalae</taxon>
        <taxon>asterids</taxon>
        <taxon>lamiids</taxon>
        <taxon>Lamiales</taxon>
        <taxon>Gesneriaceae</taxon>
        <taxon>Didymocarpoideae</taxon>
        <taxon>Trichosporeae</taxon>
        <taxon>Loxocarpinae</taxon>
        <taxon>Dorcoceras</taxon>
    </lineage>
</organism>
<proteinExistence type="predicted"/>
<name>A0A2Z7AR37_9LAMI</name>
<feature type="region of interest" description="Disordered" evidence="1">
    <location>
        <begin position="55"/>
        <end position="91"/>
    </location>
</feature>
<accession>A0A2Z7AR37</accession>
<evidence type="ECO:0000313" key="3">
    <source>
        <dbReference type="Proteomes" id="UP000250235"/>
    </source>
</evidence>
<reference evidence="2 3" key="1">
    <citation type="journal article" date="2015" name="Proc. Natl. Acad. Sci. U.S.A.">
        <title>The resurrection genome of Boea hygrometrica: A blueprint for survival of dehydration.</title>
        <authorList>
            <person name="Xiao L."/>
            <person name="Yang G."/>
            <person name="Zhang L."/>
            <person name="Yang X."/>
            <person name="Zhao S."/>
            <person name="Ji Z."/>
            <person name="Zhou Q."/>
            <person name="Hu M."/>
            <person name="Wang Y."/>
            <person name="Chen M."/>
            <person name="Xu Y."/>
            <person name="Jin H."/>
            <person name="Xiao X."/>
            <person name="Hu G."/>
            <person name="Bao F."/>
            <person name="Hu Y."/>
            <person name="Wan P."/>
            <person name="Li L."/>
            <person name="Deng X."/>
            <person name="Kuang T."/>
            <person name="Xiang C."/>
            <person name="Zhu J.K."/>
            <person name="Oliver M.J."/>
            <person name="He Y."/>
        </authorList>
    </citation>
    <scope>NUCLEOTIDE SEQUENCE [LARGE SCALE GENOMIC DNA]</scope>
    <source>
        <strain evidence="3">cv. XS01</strain>
    </source>
</reference>
<sequence length="491" mass="55279">MLMREMEEEIRRQESVIMNNVDVYDDVKITCRPIPKELWMKIPVMKEVTSWKETSCETSSEPSKCSRAGKNRTRAAGEQEQMRREEESFDQLSVMNKPARSKTETRWLSCSLSCCLFFVTTLCATAVSLSTGYFAPSEPSKCSRAGKNRTRAAGEQEQMRREEESFDQLSVMNKPARSKTETRWLSGHVLKVKKSLQCIKRQRTQSTTVSKDFSTATNLCPTGAESLKKYDTQQPLILSILSVDCVEWLNILQQIVQQLFAQLLSFLCHNTLRNSCFFVDLILCAWLSRFATSAFLASGYHVDWICNSTEARDWIHYSSRLVHHLATGCISTAAGCPVVGREMLATGFPNDWLDQTMSYQLIQTTSFAMHPRLIEYNAVALDRMYYSCLLVISSQDHLLNLSLKAKRCPLQLLYRSSSNLRLFSASVPAGPFAPADLSSSAEHDVVTDYIIIDGLLRCSSWFSFDVPAGPSSSLALAAGSYRSSWFNLASA</sequence>
<protein>
    <submittedName>
        <fullName evidence="2">Retinoblastoma-related protein</fullName>
    </submittedName>
</protein>
<feature type="compositionally biased region" description="Basic and acidic residues" evidence="1">
    <location>
        <begin position="75"/>
        <end position="86"/>
    </location>
</feature>
<gene>
    <name evidence="2" type="ORF">F511_29874</name>
</gene>
<dbReference type="EMBL" id="KV013356">
    <property type="protein sequence ID" value="KZV23878.1"/>
    <property type="molecule type" value="Genomic_DNA"/>
</dbReference>
<evidence type="ECO:0000313" key="2">
    <source>
        <dbReference type="EMBL" id="KZV23878.1"/>
    </source>
</evidence>
<keyword evidence="3" id="KW-1185">Reference proteome</keyword>
<feature type="compositionally biased region" description="Basic and acidic residues" evidence="1">
    <location>
        <begin position="152"/>
        <end position="163"/>
    </location>
</feature>
<dbReference type="Proteomes" id="UP000250235">
    <property type="component" value="Unassembled WGS sequence"/>
</dbReference>